<evidence type="ECO:0000259" key="4">
    <source>
        <dbReference type="SMART" id="SM00509"/>
    </source>
</evidence>
<comment type="subcellular location">
    <subcellularLocation>
        <location evidence="1">Nucleus</location>
    </subcellularLocation>
</comment>
<dbReference type="AlphaFoldDB" id="A0A814I8B2"/>
<keyword evidence="2" id="KW-0539">Nucleus</keyword>
<keyword evidence="8" id="KW-1185">Reference proteome</keyword>
<name>A0A814I8B2_9BILA</name>
<evidence type="ECO:0000313" key="7">
    <source>
        <dbReference type="Proteomes" id="UP000663854"/>
    </source>
</evidence>
<evidence type="ECO:0000313" key="5">
    <source>
        <dbReference type="EMBL" id="CAF1020939.1"/>
    </source>
</evidence>
<feature type="compositionally biased region" description="Basic and acidic residues" evidence="3">
    <location>
        <begin position="103"/>
        <end position="112"/>
    </location>
</feature>
<evidence type="ECO:0000313" key="6">
    <source>
        <dbReference type="EMBL" id="CAF1180019.1"/>
    </source>
</evidence>
<feature type="domain" description="Transcription elongation factor TFIIS/CRSP70 N-terminal sub-type" evidence="4">
    <location>
        <begin position="10"/>
        <end position="85"/>
    </location>
</feature>
<dbReference type="Gene3D" id="1.20.930.10">
    <property type="entry name" value="Conserved domain common to transcription factors TFIIS, elongin A, CRSP70"/>
    <property type="match status" value="1"/>
</dbReference>
<dbReference type="SUPFAM" id="SSF47676">
    <property type="entry name" value="Conserved domain common to transcription factors TFIIS, elongin A, CRSP70"/>
    <property type="match status" value="1"/>
</dbReference>
<evidence type="ECO:0000256" key="2">
    <source>
        <dbReference type="ARBA" id="ARBA00023242"/>
    </source>
</evidence>
<dbReference type="GO" id="GO:0005634">
    <property type="term" value="C:nucleus"/>
    <property type="evidence" value="ECO:0007669"/>
    <property type="project" value="UniProtKB-SubCell"/>
</dbReference>
<dbReference type="EMBL" id="CAJNOL010000728">
    <property type="protein sequence ID" value="CAF1180019.1"/>
    <property type="molecule type" value="Genomic_DNA"/>
</dbReference>
<dbReference type="Proteomes" id="UP000663870">
    <property type="component" value="Unassembled WGS sequence"/>
</dbReference>
<protein>
    <recommendedName>
        <fullName evidence="4">Transcription elongation factor TFIIS/CRSP70 N-terminal sub-type domain-containing protein</fullName>
    </recommendedName>
</protein>
<dbReference type="Proteomes" id="UP000663854">
    <property type="component" value="Unassembled WGS sequence"/>
</dbReference>
<reference evidence="5" key="1">
    <citation type="submission" date="2021-02" db="EMBL/GenBank/DDBJ databases">
        <authorList>
            <person name="Nowell W R."/>
        </authorList>
    </citation>
    <scope>NUCLEOTIDE SEQUENCE</scope>
</reference>
<organism evidence="5 7">
    <name type="scientific">Rotaria sordida</name>
    <dbReference type="NCBI Taxonomy" id="392033"/>
    <lineage>
        <taxon>Eukaryota</taxon>
        <taxon>Metazoa</taxon>
        <taxon>Spiralia</taxon>
        <taxon>Gnathifera</taxon>
        <taxon>Rotifera</taxon>
        <taxon>Eurotatoria</taxon>
        <taxon>Bdelloidea</taxon>
        <taxon>Philodinida</taxon>
        <taxon>Philodinidae</taxon>
        <taxon>Rotaria</taxon>
    </lineage>
</organism>
<evidence type="ECO:0000313" key="8">
    <source>
        <dbReference type="Proteomes" id="UP000663870"/>
    </source>
</evidence>
<dbReference type="InterPro" id="IPR003617">
    <property type="entry name" value="TFIIS/CRSP70_N_sub"/>
</dbReference>
<gene>
    <name evidence="6" type="ORF">JXQ802_LOCUS23290</name>
    <name evidence="5" type="ORF">PYM288_LOCUS15618</name>
</gene>
<sequence length="252" mass="28925">MSNETTITTIDTVKKKLKKYTALKEHEKVKEYLRKLHKISVTPSIIQETQIDLLIRQLASNKTANYNSLAKSLLKRWYHKRLIAKSTKVKSTMNTNITIVENKSNDNRRNSDEINESQSSDDNKQRKVLSLAQYLENKKHVLSPSSTINSTQNKLTDIQIEIINAQFKATTEKLTANVPDLADILNKNSIQTDKINNNRIDSIGKRPIIEQQKTKFNDLWTEDDDDDDINTQLQITQSNTVNSSSVQIQKVR</sequence>
<dbReference type="EMBL" id="CAJNOH010000378">
    <property type="protein sequence ID" value="CAF1020939.1"/>
    <property type="molecule type" value="Genomic_DNA"/>
</dbReference>
<dbReference type="SMART" id="SM00509">
    <property type="entry name" value="TFS2N"/>
    <property type="match status" value="1"/>
</dbReference>
<evidence type="ECO:0000256" key="1">
    <source>
        <dbReference type="ARBA" id="ARBA00004123"/>
    </source>
</evidence>
<proteinExistence type="predicted"/>
<dbReference type="Pfam" id="PF08711">
    <property type="entry name" value="Med26"/>
    <property type="match status" value="1"/>
</dbReference>
<dbReference type="InterPro" id="IPR017923">
    <property type="entry name" value="TFIIS_N"/>
</dbReference>
<dbReference type="InterPro" id="IPR035441">
    <property type="entry name" value="TFIIS/LEDGF_dom_sf"/>
</dbReference>
<comment type="caution">
    <text evidence="5">The sequence shown here is derived from an EMBL/GenBank/DDBJ whole genome shotgun (WGS) entry which is preliminary data.</text>
</comment>
<evidence type="ECO:0000256" key="3">
    <source>
        <dbReference type="SAM" id="MobiDB-lite"/>
    </source>
</evidence>
<accession>A0A814I8B2</accession>
<feature type="region of interest" description="Disordered" evidence="3">
    <location>
        <begin position="95"/>
        <end position="125"/>
    </location>
</feature>